<name>A0A8R1ETX4_CAEJA</name>
<protein>
    <submittedName>
        <fullName evidence="1">Uncharacterized protein</fullName>
    </submittedName>
</protein>
<keyword evidence="2" id="KW-1185">Reference proteome</keyword>
<reference evidence="2" key="1">
    <citation type="submission" date="2010-08" db="EMBL/GenBank/DDBJ databases">
        <authorList>
            <consortium name="Caenorhabditis japonica Sequencing Consortium"/>
            <person name="Wilson R.K."/>
        </authorList>
    </citation>
    <scope>NUCLEOTIDE SEQUENCE [LARGE SCALE GENOMIC DNA]</scope>
    <source>
        <strain evidence="2">DF5081</strain>
    </source>
</reference>
<dbReference type="AlphaFoldDB" id="A0A8R1ETX4"/>
<organism evidence="1 2">
    <name type="scientific">Caenorhabditis japonica</name>
    <dbReference type="NCBI Taxonomy" id="281687"/>
    <lineage>
        <taxon>Eukaryota</taxon>
        <taxon>Metazoa</taxon>
        <taxon>Ecdysozoa</taxon>
        <taxon>Nematoda</taxon>
        <taxon>Chromadorea</taxon>
        <taxon>Rhabditida</taxon>
        <taxon>Rhabditina</taxon>
        <taxon>Rhabditomorpha</taxon>
        <taxon>Rhabditoidea</taxon>
        <taxon>Rhabditidae</taxon>
        <taxon>Peloderinae</taxon>
        <taxon>Caenorhabditis</taxon>
    </lineage>
</organism>
<sequence>TVALKSSNNVMEKFALLQVMMNSRFSKICPGTHDKFLNHSACRPGVVGHQKDVVGEPQASCRDDRDRSCRRAVSFEISSWQIIYLFYYDCEVREKKMKIK</sequence>
<accession>A0A8R1ETX4</accession>
<evidence type="ECO:0000313" key="1">
    <source>
        <dbReference type="EnsemblMetazoa" id="CJA40949b.1"/>
    </source>
</evidence>
<dbReference type="EnsemblMetazoa" id="CJA40949b.1">
    <property type="protein sequence ID" value="CJA40949b.1"/>
    <property type="gene ID" value="WBGene00216797"/>
</dbReference>
<reference evidence="1" key="2">
    <citation type="submission" date="2022-06" db="UniProtKB">
        <authorList>
            <consortium name="EnsemblMetazoa"/>
        </authorList>
    </citation>
    <scope>IDENTIFICATION</scope>
    <source>
        <strain evidence="1">DF5081</strain>
    </source>
</reference>
<proteinExistence type="predicted"/>
<evidence type="ECO:0000313" key="2">
    <source>
        <dbReference type="Proteomes" id="UP000005237"/>
    </source>
</evidence>
<dbReference type="Proteomes" id="UP000005237">
    <property type="component" value="Unassembled WGS sequence"/>
</dbReference>